<keyword evidence="2" id="KW-0964">Secreted</keyword>
<dbReference type="PANTHER" id="PTHR48098:SF1">
    <property type="entry name" value="DIACYLGLYCEROL ACYLTRANSFERASE_MYCOLYLTRANSFERASE AG85A"/>
    <property type="match status" value="1"/>
</dbReference>
<dbReference type="EMBL" id="AP022608">
    <property type="protein sequence ID" value="BBZ19726.1"/>
    <property type="molecule type" value="Genomic_DNA"/>
</dbReference>
<evidence type="ECO:0000313" key="3">
    <source>
        <dbReference type="EMBL" id="BBZ19726.1"/>
    </source>
</evidence>
<gene>
    <name evidence="3" type="ORF">MGAD_40610</name>
</gene>
<dbReference type="PANTHER" id="PTHR48098">
    <property type="entry name" value="ENTEROCHELIN ESTERASE-RELATED"/>
    <property type="match status" value="1"/>
</dbReference>
<organism evidence="3 4">
    <name type="scientific">Mycolicibacterium gadium</name>
    <name type="common">Mycobacterium gadium</name>
    <dbReference type="NCBI Taxonomy" id="1794"/>
    <lineage>
        <taxon>Bacteria</taxon>
        <taxon>Bacillati</taxon>
        <taxon>Actinomycetota</taxon>
        <taxon>Actinomycetes</taxon>
        <taxon>Mycobacteriales</taxon>
        <taxon>Mycobacteriaceae</taxon>
        <taxon>Mycolicibacterium</taxon>
    </lineage>
</organism>
<evidence type="ECO:0008006" key="5">
    <source>
        <dbReference type="Google" id="ProtNLM"/>
    </source>
</evidence>
<dbReference type="SUPFAM" id="SSF53474">
    <property type="entry name" value="alpha/beta-Hydrolases"/>
    <property type="match status" value="1"/>
</dbReference>
<dbReference type="GO" id="GO:0005576">
    <property type="term" value="C:extracellular region"/>
    <property type="evidence" value="ECO:0007669"/>
    <property type="project" value="UniProtKB-SubCell"/>
</dbReference>
<evidence type="ECO:0000256" key="2">
    <source>
        <dbReference type="ARBA" id="ARBA00022525"/>
    </source>
</evidence>
<dbReference type="Gene3D" id="3.40.50.1820">
    <property type="entry name" value="alpha/beta hydrolase"/>
    <property type="match status" value="1"/>
</dbReference>
<evidence type="ECO:0000313" key="4">
    <source>
        <dbReference type="Proteomes" id="UP000466187"/>
    </source>
</evidence>
<accession>A0A7I7WPW4</accession>
<dbReference type="AlphaFoldDB" id="A0A7I7WPW4"/>
<proteinExistence type="predicted"/>
<dbReference type="InterPro" id="IPR050583">
    <property type="entry name" value="Mycobacterial_A85_antigen"/>
</dbReference>
<dbReference type="Proteomes" id="UP000466187">
    <property type="component" value="Chromosome"/>
</dbReference>
<dbReference type="GO" id="GO:0016747">
    <property type="term" value="F:acyltransferase activity, transferring groups other than amino-acyl groups"/>
    <property type="evidence" value="ECO:0007669"/>
    <property type="project" value="TreeGrafter"/>
</dbReference>
<dbReference type="InterPro" id="IPR000801">
    <property type="entry name" value="Esterase-like"/>
</dbReference>
<reference evidence="3 4" key="1">
    <citation type="journal article" date="2019" name="Emerg. Microbes Infect.">
        <title>Comprehensive subspecies identification of 175 nontuberculous mycobacteria species based on 7547 genomic profiles.</title>
        <authorList>
            <person name="Matsumoto Y."/>
            <person name="Kinjo T."/>
            <person name="Motooka D."/>
            <person name="Nabeya D."/>
            <person name="Jung N."/>
            <person name="Uechi K."/>
            <person name="Horii T."/>
            <person name="Iida T."/>
            <person name="Fujita J."/>
            <person name="Nakamura S."/>
        </authorList>
    </citation>
    <scope>NUCLEOTIDE SEQUENCE [LARGE SCALE GENOMIC DNA]</scope>
    <source>
        <strain evidence="3 4">JCM 12688</strain>
    </source>
</reference>
<comment type="subcellular location">
    <subcellularLocation>
        <location evidence="1">Secreted</location>
    </subcellularLocation>
</comment>
<protein>
    <recommendedName>
        <fullName evidence="5">MPT51/MPB51 antigen</fullName>
    </recommendedName>
</protein>
<dbReference type="Pfam" id="PF00756">
    <property type="entry name" value="Esterase"/>
    <property type="match status" value="1"/>
</dbReference>
<dbReference type="KEGG" id="mgad:MGAD_40610"/>
<evidence type="ECO:0000256" key="1">
    <source>
        <dbReference type="ARBA" id="ARBA00004613"/>
    </source>
</evidence>
<dbReference type="InterPro" id="IPR029058">
    <property type="entry name" value="AB_hydrolase_fold"/>
</dbReference>
<sequence length="298" mass="31212">MGLLMHVVIRTLLTVVLAAGLWGAGTTMAPSAKADVEMLMVPSAAMGRDIPVAFSGGGPHAVVLLDAFNAAPDVSNWVTAGNAMATLGGQGISVAAPASGAWSMYTNWEQDGSKQWETFLATELPNWLAANKGLAPGGHGIVGASQGGYGAMAMATFHPDRYRFAGSLSGFLAPERTGVDGAITAGLQQFGGVDIRNMWGLPQLGRWKWHSPNVHVQLLSDNNTRLWVYSPTTGGCDVPAMIGYCDIAAGTNKEFYQHYRSVGGKNGHFDFPASGGNDWGAWSGQLAAMSGDLVATIR</sequence>
<name>A0A7I7WPW4_MYCGU</name>